<accession>A0A9X9BUB9</accession>
<comment type="caution">
    <text evidence="1">The sequence shown here is derived from an EMBL/GenBank/DDBJ whole genome shotgun (WGS) entry which is preliminary data.</text>
</comment>
<dbReference type="Proteomes" id="UP000316123">
    <property type="component" value="Unassembled WGS sequence"/>
</dbReference>
<dbReference type="InterPro" id="IPR020518">
    <property type="entry name" value="Tscrpt_reg_PrtN"/>
</dbReference>
<dbReference type="GO" id="GO:0006355">
    <property type="term" value="P:regulation of DNA-templated transcription"/>
    <property type="evidence" value="ECO:0007669"/>
    <property type="project" value="InterPro"/>
</dbReference>
<dbReference type="OrthoDB" id="6169231at2"/>
<evidence type="ECO:0000313" key="1">
    <source>
        <dbReference type="EMBL" id="TWR61147.1"/>
    </source>
</evidence>
<dbReference type="AlphaFoldDB" id="A0A9X9BUB9"/>
<dbReference type="Pfam" id="PF11112">
    <property type="entry name" value="PyocinActivator"/>
    <property type="match status" value="1"/>
</dbReference>
<reference evidence="1 2" key="1">
    <citation type="submission" date="2019-06" db="EMBL/GenBank/DDBJ databases">
        <title>Pseudomonas bimorpha sp. nov. isolated from bovine raw milk and skim milk concentrate.</title>
        <authorList>
            <person name="Hofmann K."/>
            <person name="Huptas C."/>
            <person name="Doll E."/>
            <person name="Scherer S."/>
            <person name="Wenning M."/>
        </authorList>
    </citation>
    <scope>NUCLEOTIDE SEQUENCE [LARGE SCALE GENOMIC DNA]</scope>
    <source>
        <strain evidence="1 2">DSM 13124</strain>
    </source>
</reference>
<sequence>MTASLQRELRLPIAPRSQTVDLLYRTLGDLLVPVEQVRERYFSNLNQDNFTRALTSGRVALPITTLDTSAKRPRFIDIRHLAIFIDTQADAADEVLNPSQTRDDILTDTLR</sequence>
<name>A0A9X9BUB9_PSEMA</name>
<protein>
    <submittedName>
        <fullName evidence="1">Transcriptional regulator</fullName>
    </submittedName>
</protein>
<gene>
    <name evidence="1" type="ORF">FIV41_08785</name>
</gene>
<dbReference type="RefSeq" id="WP_074844092.1">
    <property type="nucleotide sequence ID" value="NZ_FNSU01000001.1"/>
</dbReference>
<proteinExistence type="predicted"/>
<organism evidence="1 2">
    <name type="scientific">Pseudomonas marginalis</name>
    <name type="common">Pseudomonas panacis</name>
    <dbReference type="NCBI Taxonomy" id="298"/>
    <lineage>
        <taxon>Bacteria</taxon>
        <taxon>Pseudomonadati</taxon>
        <taxon>Pseudomonadota</taxon>
        <taxon>Gammaproteobacteria</taxon>
        <taxon>Pseudomonadales</taxon>
        <taxon>Pseudomonadaceae</taxon>
        <taxon>Pseudomonas</taxon>
    </lineage>
</organism>
<dbReference type="EMBL" id="VFEQ01000004">
    <property type="protein sequence ID" value="TWR61147.1"/>
    <property type="molecule type" value="Genomic_DNA"/>
</dbReference>
<evidence type="ECO:0000313" key="2">
    <source>
        <dbReference type="Proteomes" id="UP000316123"/>
    </source>
</evidence>